<evidence type="ECO:0000313" key="1">
    <source>
        <dbReference type="EMBL" id="SKC82914.1"/>
    </source>
</evidence>
<organism evidence="1 2">
    <name type="scientific">Maledivibacter halophilus</name>
    <dbReference type="NCBI Taxonomy" id="36842"/>
    <lineage>
        <taxon>Bacteria</taxon>
        <taxon>Bacillati</taxon>
        <taxon>Bacillota</taxon>
        <taxon>Clostridia</taxon>
        <taxon>Peptostreptococcales</taxon>
        <taxon>Caminicellaceae</taxon>
        <taxon>Maledivibacter</taxon>
    </lineage>
</organism>
<dbReference type="Proteomes" id="UP000190285">
    <property type="component" value="Unassembled WGS sequence"/>
</dbReference>
<keyword evidence="2" id="KW-1185">Reference proteome</keyword>
<dbReference type="OrthoDB" id="9800780at2"/>
<name>A0A1T5M4F5_9FIRM</name>
<sequence>MDIFLSINNRQQVIKLPVLPAEFKIQSGMKNETYDVISQGEIKLIGMPTLKSISLQSFFPNRDYSFLRNKEYKGWEYVEAIEKWKEERVPIRLIISEASRDIINMPCSIESFEYGLQDGTGDIYYTITLSEFKFIELDQRGI</sequence>
<proteinExistence type="predicted"/>
<dbReference type="EMBL" id="FUZT01000010">
    <property type="protein sequence ID" value="SKC82914.1"/>
    <property type="molecule type" value="Genomic_DNA"/>
</dbReference>
<dbReference type="STRING" id="36842.SAMN02194393_03776"/>
<dbReference type="AlphaFoldDB" id="A0A1T5M4F5"/>
<dbReference type="RefSeq" id="WP_079493737.1">
    <property type="nucleotide sequence ID" value="NZ_FUZT01000010.1"/>
</dbReference>
<accession>A0A1T5M4F5</accession>
<reference evidence="1 2" key="1">
    <citation type="submission" date="2017-02" db="EMBL/GenBank/DDBJ databases">
        <authorList>
            <person name="Peterson S.W."/>
        </authorList>
    </citation>
    <scope>NUCLEOTIDE SEQUENCE [LARGE SCALE GENOMIC DNA]</scope>
    <source>
        <strain evidence="1 2">M1</strain>
    </source>
</reference>
<gene>
    <name evidence="1" type="ORF">SAMN02194393_03776</name>
</gene>
<evidence type="ECO:0008006" key="3">
    <source>
        <dbReference type="Google" id="ProtNLM"/>
    </source>
</evidence>
<protein>
    <recommendedName>
        <fullName evidence="3">Phage tail tube protein</fullName>
    </recommendedName>
</protein>
<evidence type="ECO:0000313" key="2">
    <source>
        <dbReference type="Proteomes" id="UP000190285"/>
    </source>
</evidence>